<dbReference type="Pfam" id="PF03478">
    <property type="entry name" value="Beta-prop_KIB1-4"/>
    <property type="match status" value="1"/>
</dbReference>
<dbReference type="InParanoid" id="A0A804JY48"/>
<evidence type="ECO:0000313" key="3">
    <source>
        <dbReference type="EMBL" id="CAG1857321.1"/>
    </source>
</evidence>
<dbReference type="EMBL" id="HG996473">
    <property type="protein sequence ID" value="CAG1857321.1"/>
    <property type="molecule type" value="Genomic_DNA"/>
</dbReference>
<evidence type="ECO:0000259" key="2">
    <source>
        <dbReference type="Pfam" id="PF03478"/>
    </source>
</evidence>
<dbReference type="InterPro" id="IPR005174">
    <property type="entry name" value="KIB1-4_b-propeller"/>
</dbReference>
<sequence length="436" mass="50610">MEEMIVNKAFANMMDENIITADDGVTIEMADRTRPDQMTNYEHQQDSDTNALPPISPKLVVATEKNHKREIDGNEEKTRSAVTTDKKQKREIESETRPTRYIPIDIVESLLTSMNPKDAMRLSVACKDWRATAPKFDPTMSKTPWLITTEYQNLTCSLRSVVDKEVTFKIELHGYPVTRTLFCNCSHGWLVVNPSNHSRMLLLNPFSRAWLQLPPCLLEPNFFLCMSSAPSNPDCVLLARDFINQLYVWRPGDQLWTFEKDRVELFDTIISFEGQFYTWNNHIGCLTIFRVLPLRLRKLMLPCPIDRSDYFNSITSLVECGGNILLVYVMEHADESLVVILFQLDLEKKMWIKLESLGDRALFMNIPFKHAFSVLASEARCCANCIYFTHFWQLSSHVEFISYNMDSHSIERFPKLVKHGRQQYTYSQFWITPNLS</sequence>
<proteinExistence type="predicted"/>
<reference evidence="4" key="2">
    <citation type="submission" date="2021-05" db="UniProtKB">
        <authorList>
            <consortium name="EnsemblPlants"/>
        </authorList>
    </citation>
    <scope>IDENTIFICATION</scope>
    <source>
        <strain evidence="4">subsp. malaccensis</strain>
    </source>
</reference>
<evidence type="ECO:0000256" key="1">
    <source>
        <dbReference type="SAM" id="MobiDB-lite"/>
    </source>
</evidence>
<dbReference type="AlphaFoldDB" id="A0A804JY48"/>
<dbReference type="InterPro" id="IPR050942">
    <property type="entry name" value="F-box_BR-signaling"/>
</dbReference>
<accession>A0A804JY48</accession>
<keyword evidence="5" id="KW-1185">Reference proteome</keyword>
<dbReference type="EnsemblPlants" id="Ma07_t21270.1">
    <property type="protein sequence ID" value="Ma07_p21270.1"/>
    <property type="gene ID" value="Ma07_g21270"/>
</dbReference>
<evidence type="ECO:0000313" key="5">
    <source>
        <dbReference type="Proteomes" id="UP000012960"/>
    </source>
</evidence>
<feature type="domain" description="KIB1-4 beta-propeller" evidence="2">
    <location>
        <begin position="164"/>
        <end position="395"/>
    </location>
</feature>
<feature type="region of interest" description="Disordered" evidence="1">
    <location>
        <begin position="64"/>
        <end position="95"/>
    </location>
</feature>
<dbReference type="PANTHER" id="PTHR44259:SF114">
    <property type="entry name" value="OS06G0707300 PROTEIN"/>
    <property type="match status" value="1"/>
</dbReference>
<dbReference type="Proteomes" id="UP000012960">
    <property type="component" value="Unplaced"/>
</dbReference>
<name>A0A804JY48_MUSAM</name>
<dbReference type="Gramene" id="Ma07_t21270.1">
    <property type="protein sequence ID" value="Ma07_p21270.1"/>
    <property type="gene ID" value="Ma07_g21270"/>
</dbReference>
<dbReference type="FunCoup" id="A0A804JY48">
    <property type="interactions" value="1651"/>
</dbReference>
<evidence type="ECO:0000313" key="4">
    <source>
        <dbReference type="EnsemblPlants" id="Ma07_p21270.1"/>
    </source>
</evidence>
<reference evidence="3" key="1">
    <citation type="submission" date="2021-03" db="EMBL/GenBank/DDBJ databases">
        <authorList>
            <consortium name="Genoscope - CEA"/>
            <person name="William W."/>
        </authorList>
    </citation>
    <scope>NUCLEOTIDE SEQUENCE</scope>
    <source>
        <strain evidence="3">Doubled-haploid Pahang</strain>
    </source>
</reference>
<dbReference type="PANTHER" id="PTHR44259">
    <property type="entry name" value="OS07G0183000 PROTEIN-RELATED"/>
    <property type="match status" value="1"/>
</dbReference>
<organism evidence="4 5">
    <name type="scientific">Musa acuminata subsp. malaccensis</name>
    <name type="common">Wild banana</name>
    <name type="synonym">Musa malaccensis</name>
    <dbReference type="NCBI Taxonomy" id="214687"/>
    <lineage>
        <taxon>Eukaryota</taxon>
        <taxon>Viridiplantae</taxon>
        <taxon>Streptophyta</taxon>
        <taxon>Embryophyta</taxon>
        <taxon>Tracheophyta</taxon>
        <taxon>Spermatophyta</taxon>
        <taxon>Magnoliopsida</taxon>
        <taxon>Liliopsida</taxon>
        <taxon>Zingiberales</taxon>
        <taxon>Musaceae</taxon>
        <taxon>Musa</taxon>
    </lineage>
</organism>
<protein>
    <submittedName>
        <fullName evidence="3">(wild Malaysian banana) hypothetical protein</fullName>
    </submittedName>
</protein>
<gene>
    <name evidence="3" type="ORF">GSMUA_33170.1</name>
</gene>